<dbReference type="InterPro" id="IPR017853">
    <property type="entry name" value="GH"/>
</dbReference>
<gene>
    <name evidence="1" type="ORF">LCGC14_2383650</name>
</gene>
<name>A0A0F9EUU3_9ZZZZ</name>
<accession>A0A0F9EUU3</accession>
<dbReference type="AlphaFoldDB" id="A0A0F9EUU3"/>
<evidence type="ECO:0000313" key="1">
    <source>
        <dbReference type="EMBL" id="KKL27588.1"/>
    </source>
</evidence>
<sequence length="446" mass="52503">MNRAYYLNIPIILILCLLYGAKVTQGGYTDEIQPYKENSRYWQYQGEPVLLVGGTKDDNLFQIPDLEEHLNLLTRVGGNYIRNTMSARDKGNVHPFEREGNLYNLDRWNEEYWNRFERMLKLTQAREIIVQIELWAQWDFSQKSYPYSAWNPKNNVTFTRSNTRLKEHYGKIFRTKKKHDFFTSVPRLSNDTLLLEYQKNFVEKILSYSLRYGHVLYCVTNEIFEQYSPEWGWYWARYVKDMAQTLGKTAYVTEMFQSHNIRGKHHKASLDHPEIYDYVELSQNSTYSNSTRGDYHWDNLVYVHDYISAHPRPINHTKTYGDDPRAVKSFWRSIIGGAASMRFHRPNIGLGLNEKVQASLKAVRKLESLAKMWEVNPFMDLLQNRTRDEAYVAAEIGKKYVLYFPDGGSVKLNLRDEQGTFLLRWINIHTGNWGDEMIIRGGSTVS</sequence>
<evidence type="ECO:0008006" key="2">
    <source>
        <dbReference type="Google" id="ProtNLM"/>
    </source>
</evidence>
<reference evidence="1" key="1">
    <citation type="journal article" date="2015" name="Nature">
        <title>Complex archaea that bridge the gap between prokaryotes and eukaryotes.</title>
        <authorList>
            <person name="Spang A."/>
            <person name="Saw J.H."/>
            <person name="Jorgensen S.L."/>
            <person name="Zaremba-Niedzwiedzka K."/>
            <person name="Martijn J."/>
            <person name="Lind A.E."/>
            <person name="van Eijk R."/>
            <person name="Schleper C."/>
            <person name="Guy L."/>
            <person name="Ettema T.J."/>
        </authorList>
    </citation>
    <scope>NUCLEOTIDE SEQUENCE</scope>
</reference>
<feature type="non-terminal residue" evidence="1">
    <location>
        <position position="446"/>
    </location>
</feature>
<dbReference type="SUPFAM" id="SSF51445">
    <property type="entry name" value="(Trans)glycosidases"/>
    <property type="match status" value="1"/>
</dbReference>
<organism evidence="1">
    <name type="scientific">marine sediment metagenome</name>
    <dbReference type="NCBI Taxonomy" id="412755"/>
    <lineage>
        <taxon>unclassified sequences</taxon>
        <taxon>metagenomes</taxon>
        <taxon>ecological metagenomes</taxon>
    </lineage>
</organism>
<dbReference type="EMBL" id="LAZR01035407">
    <property type="protein sequence ID" value="KKL27588.1"/>
    <property type="molecule type" value="Genomic_DNA"/>
</dbReference>
<dbReference type="Gene3D" id="3.20.20.80">
    <property type="entry name" value="Glycosidases"/>
    <property type="match status" value="1"/>
</dbReference>
<proteinExistence type="predicted"/>
<comment type="caution">
    <text evidence="1">The sequence shown here is derived from an EMBL/GenBank/DDBJ whole genome shotgun (WGS) entry which is preliminary data.</text>
</comment>
<protein>
    <recommendedName>
        <fullName evidence="2">Collagen-binding domain-containing protein</fullName>
    </recommendedName>
</protein>